<evidence type="ECO:0000256" key="2">
    <source>
        <dbReference type="ARBA" id="ARBA00005821"/>
    </source>
</evidence>
<dbReference type="Proteomes" id="UP000325081">
    <property type="component" value="Unassembled WGS sequence"/>
</dbReference>
<dbReference type="CDD" id="cd09810">
    <property type="entry name" value="LPOR_like_SDR_c_like"/>
    <property type="match status" value="1"/>
</dbReference>
<dbReference type="GO" id="GO:0009507">
    <property type="term" value="C:chloroplast"/>
    <property type="evidence" value="ECO:0007669"/>
    <property type="project" value="UniProtKB-SubCell"/>
</dbReference>
<dbReference type="GO" id="GO:0016630">
    <property type="term" value="F:protochlorophyllide reductase activity"/>
    <property type="evidence" value="ECO:0007669"/>
    <property type="project" value="UniProtKB-EC"/>
</dbReference>
<dbReference type="PANTHER" id="PTHR44419">
    <property type="entry name" value="PROTOCHLOROPHYLLIDE REDUCTASE C, CHLOROPLASTIC"/>
    <property type="match status" value="1"/>
</dbReference>
<evidence type="ECO:0000256" key="4">
    <source>
        <dbReference type="ARBA" id="ARBA00022857"/>
    </source>
</evidence>
<name>A0A5A7R8Y8_STRAF</name>
<dbReference type="EMBL" id="BKCP01010848">
    <property type="protein sequence ID" value="GER53892.1"/>
    <property type="molecule type" value="Genomic_DNA"/>
</dbReference>
<dbReference type="SUPFAM" id="SSF51735">
    <property type="entry name" value="NAD(P)-binding Rossmann-fold domains"/>
    <property type="match status" value="1"/>
</dbReference>
<keyword evidence="3 7" id="KW-0602">Photosynthesis</keyword>
<dbReference type="PRINTS" id="PR00081">
    <property type="entry name" value="GDHRDH"/>
</dbReference>
<organism evidence="8 9">
    <name type="scientific">Striga asiatica</name>
    <name type="common">Asiatic witchweed</name>
    <name type="synonym">Buchnera asiatica</name>
    <dbReference type="NCBI Taxonomy" id="4170"/>
    <lineage>
        <taxon>Eukaryota</taxon>
        <taxon>Viridiplantae</taxon>
        <taxon>Streptophyta</taxon>
        <taxon>Embryophyta</taxon>
        <taxon>Tracheophyta</taxon>
        <taxon>Spermatophyta</taxon>
        <taxon>Magnoliopsida</taxon>
        <taxon>eudicotyledons</taxon>
        <taxon>Gunneridae</taxon>
        <taxon>Pentapetalae</taxon>
        <taxon>asterids</taxon>
        <taxon>lamiids</taxon>
        <taxon>Lamiales</taxon>
        <taxon>Orobanchaceae</taxon>
        <taxon>Buchnereae</taxon>
        <taxon>Striga</taxon>
    </lineage>
</organism>
<evidence type="ECO:0000256" key="7">
    <source>
        <dbReference type="RuleBase" id="RU365001"/>
    </source>
</evidence>
<dbReference type="UniPathway" id="UPA00668"/>
<comment type="caution">
    <text evidence="8">The sequence shown here is derived from an EMBL/GenBank/DDBJ whole genome shotgun (WGS) entry which is preliminary data.</text>
</comment>
<gene>
    <name evidence="8" type="ORF">STAS_31444</name>
</gene>
<keyword evidence="7" id="KW-0934">Plastid</keyword>
<dbReference type="NCBIfam" id="TIGR01289">
    <property type="entry name" value="LPOR"/>
    <property type="match status" value="1"/>
</dbReference>
<comment type="similarity">
    <text evidence="2 7">Belongs to the short-chain dehydrogenases/reductases (SDR) family. POR subfamily.</text>
</comment>
<dbReference type="GO" id="GO:0015979">
    <property type="term" value="P:photosynthesis"/>
    <property type="evidence" value="ECO:0007669"/>
    <property type="project" value="UniProtKB-KW"/>
</dbReference>
<comment type="pathway">
    <text evidence="1 7">Porphyrin-containing compound metabolism; chlorophyll biosynthesis.</text>
</comment>
<keyword evidence="4 7" id="KW-0521">NADP</keyword>
<evidence type="ECO:0000313" key="8">
    <source>
        <dbReference type="EMBL" id="GER53892.1"/>
    </source>
</evidence>
<dbReference type="PANTHER" id="PTHR44419:SF19">
    <property type="entry name" value="PROTOCHLOROPHYLLIDE REDUCTASE A, CHLOROPLASTIC"/>
    <property type="match status" value="1"/>
</dbReference>
<keyword evidence="5 7" id="KW-0560">Oxidoreductase</keyword>
<keyword evidence="9" id="KW-1185">Reference proteome</keyword>
<dbReference type="InterPro" id="IPR036291">
    <property type="entry name" value="NAD(P)-bd_dom_sf"/>
</dbReference>
<dbReference type="Gene3D" id="3.40.50.720">
    <property type="entry name" value="NAD(P)-binding Rossmann-like Domain"/>
    <property type="match status" value="1"/>
</dbReference>
<evidence type="ECO:0000256" key="5">
    <source>
        <dbReference type="ARBA" id="ARBA00023002"/>
    </source>
</evidence>
<comment type="catalytic activity">
    <reaction evidence="7">
        <text>chlorophyllide a + NADP(+) = protochlorophyllide a + NADPH + H(+)</text>
        <dbReference type="Rhea" id="RHEA:11132"/>
        <dbReference type="ChEBI" id="CHEBI:15378"/>
        <dbReference type="ChEBI" id="CHEBI:57783"/>
        <dbReference type="ChEBI" id="CHEBI:58349"/>
        <dbReference type="ChEBI" id="CHEBI:83348"/>
        <dbReference type="ChEBI" id="CHEBI:83350"/>
        <dbReference type="EC" id="1.3.1.33"/>
    </reaction>
</comment>
<proteinExistence type="inferred from homology"/>
<dbReference type="OrthoDB" id="191139at2759"/>
<reference evidence="9" key="1">
    <citation type="journal article" date="2019" name="Curr. Biol.">
        <title>Genome Sequence of Striga asiatica Provides Insight into the Evolution of Plant Parasitism.</title>
        <authorList>
            <person name="Yoshida S."/>
            <person name="Kim S."/>
            <person name="Wafula E.K."/>
            <person name="Tanskanen J."/>
            <person name="Kim Y.M."/>
            <person name="Honaas L."/>
            <person name="Yang Z."/>
            <person name="Spallek T."/>
            <person name="Conn C.E."/>
            <person name="Ichihashi Y."/>
            <person name="Cheong K."/>
            <person name="Cui S."/>
            <person name="Der J.P."/>
            <person name="Gundlach H."/>
            <person name="Jiao Y."/>
            <person name="Hori C."/>
            <person name="Ishida J.K."/>
            <person name="Kasahara H."/>
            <person name="Kiba T."/>
            <person name="Kim M.S."/>
            <person name="Koo N."/>
            <person name="Laohavisit A."/>
            <person name="Lee Y.H."/>
            <person name="Lumba S."/>
            <person name="McCourt P."/>
            <person name="Mortimer J.C."/>
            <person name="Mutuku J.M."/>
            <person name="Nomura T."/>
            <person name="Sasaki-Sekimoto Y."/>
            <person name="Seto Y."/>
            <person name="Wang Y."/>
            <person name="Wakatake T."/>
            <person name="Sakakibara H."/>
            <person name="Demura T."/>
            <person name="Yamaguchi S."/>
            <person name="Yoneyama K."/>
            <person name="Manabe R.I."/>
            <person name="Nelson D.C."/>
            <person name="Schulman A.H."/>
            <person name="Timko M.P."/>
            <person name="dePamphilis C.W."/>
            <person name="Choi D."/>
            <person name="Shirasu K."/>
        </authorList>
    </citation>
    <scope>NUCLEOTIDE SEQUENCE [LARGE SCALE GENOMIC DNA]</scope>
    <source>
        <strain evidence="9">cv. UVA1</strain>
    </source>
</reference>
<comment type="function">
    <text evidence="7">Phototransformation of protochlorophyllide (Pchlide) to chlorophyllide (Chlide).</text>
</comment>
<dbReference type="EC" id="1.3.1.33" evidence="7"/>
<protein>
    <recommendedName>
        <fullName evidence="7">NADPH-protochlorophyllide oxidoreductase</fullName>
        <ecNumber evidence="7">1.3.1.33</ecNumber>
    </recommendedName>
</protein>
<accession>A0A5A7R8Y8</accession>
<keyword evidence="7" id="KW-0150">Chloroplast</keyword>
<dbReference type="InterPro" id="IPR002347">
    <property type="entry name" value="SDR_fam"/>
</dbReference>
<sequence>MALQAAALLPSKFSLHKEAKCGASLKESNLFGISLSDNVKADYSKIKFCTRKLPSVRTLAVATSPTITPTSFQGKKTLRKGTVIITGASSGLGLATAKALAESGKWHVIMACRDFLKAQKAAKSVGMDKENYTVMHLDLASLDSVRQFVDNFKRSGRLLDVLVCNAAVYQPTAREPSFTADGFELSVGTNHLGHFLLSRLLLDDMKESDYPSKRLIIVGSITGNTNTLAGNVPPKANLGDLRGLQAGLNGPKTSSSMIDGGDFDGAKAYKDSKVCNMLTMQEFHRRYHEDTGITFASLYPGCIATTGLFREHIPLFRLLFPPFQKYITKGFVSEDEAGKRLAQVVSDPSLTKSGVYWSWNNASASFENQLSQEASDADKARKLWEISEKLVGLSE</sequence>
<comment type="subcellular location">
    <subcellularLocation>
        <location evidence="7">Plastid</location>
        <location evidence="7">Chloroplast</location>
    </subcellularLocation>
</comment>
<dbReference type="AlphaFoldDB" id="A0A5A7R8Y8"/>
<dbReference type="InterPro" id="IPR005979">
    <property type="entry name" value="Prochl_reduct"/>
</dbReference>
<keyword evidence="7" id="KW-0809">Transit peptide</keyword>
<evidence type="ECO:0000256" key="3">
    <source>
        <dbReference type="ARBA" id="ARBA00022531"/>
    </source>
</evidence>
<evidence type="ECO:0000313" key="9">
    <source>
        <dbReference type="Proteomes" id="UP000325081"/>
    </source>
</evidence>
<evidence type="ECO:0000256" key="1">
    <source>
        <dbReference type="ARBA" id="ARBA00005173"/>
    </source>
</evidence>
<dbReference type="Pfam" id="PF00106">
    <property type="entry name" value="adh_short"/>
    <property type="match status" value="1"/>
</dbReference>
<dbReference type="GO" id="GO:0015995">
    <property type="term" value="P:chlorophyll biosynthetic process"/>
    <property type="evidence" value="ECO:0007669"/>
    <property type="project" value="UniProtKB-UniPathway"/>
</dbReference>
<keyword evidence="6 7" id="KW-0149">Chlorophyll biosynthesis</keyword>
<evidence type="ECO:0000256" key="6">
    <source>
        <dbReference type="ARBA" id="ARBA00023171"/>
    </source>
</evidence>